<dbReference type="Gene3D" id="1.10.287.4070">
    <property type="match status" value="1"/>
</dbReference>
<evidence type="ECO:0000259" key="6">
    <source>
        <dbReference type="PROSITE" id="PS51358"/>
    </source>
</evidence>
<dbReference type="InterPro" id="IPR036070">
    <property type="entry name" value="Nop_dom_sf"/>
</dbReference>
<evidence type="ECO:0000256" key="2">
    <source>
        <dbReference type="ARBA" id="ARBA00009211"/>
    </source>
</evidence>
<protein>
    <recommendedName>
        <fullName evidence="6">Nop domain-containing protein</fullName>
    </recommendedName>
</protein>
<evidence type="ECO:0000313" key="7">
    <source>
        <dbReference type="EMBL" id="CAD9084374.1"/>
    </source>
</evidence>
<dbReference type="AlphaFoldDB" id="A0A7S1KTK2"/>
<feature type="compositionally biased region" description="Acidic residues" evidence="5">
    <location>
        <begin position="438"/>
        <end position="447"/>
    </location>
</feature>
<dbReference type="InterPro" id="IPR012974">
    <property type="entry name" value="NOP58/56_N"/>
</dbReference>
<dbReference type="Gene3D" id="1.10.246.90">
    <property type="entry name" value="Nop domain"/>
    <property type="match status" value="1"/>
</dbReference>
<dbReference type="GO" id="GO:0031428">
    <property type="term" value="C:box C/D methylation guide snoRNP complex"/>
    <property type="evidence" value="ECO:0007669"/>
    <property type="project" value="InterPro"/>
</dbReference>
<organism evidence="7">
    <name type="scientific">Percolomonas cosmopolitus</name>
    <dbReference type="NCBI Taxonomy" id="63605"/>
    <lineage>
        <taxon>Eukaryota</taxon>
        <taxon>Discoba</taxon>
        <taxon>Heterolobosea</taxon>
        <taxon>Tetramitia</taxon>
        <taxon>Eutetramitia</taxon>
        <taxon>Percolomonadidae</taxon>
        <taxon>Percolomonas</taxon>
    </lineage>
</organism>
<keyword evidence="3" id="KW-0690">Ribosome biogenesis</keyword>
<feature type="domain" description="Nop" evidence="6">
    <location>
        <begin position="284"/>
        <end position="402"/>
    </location>
</feature>
<dbReference type="GO" id="GO:0030515">
    <property type="term" value="F:snoRNA binding"/>
    <property type="evidence" value="ECO:0007669"/>
    <property type="project" value="InterPro"/>
</dbReference>
<sequence>MLVLFETASGFAVFKVNDESKLSSADNVAKALSSSNGASNLLTLSEFSKFENIGEAVKAAADIVESKIPKSLKSLLKNKVKKQKDKLAVLDMNLAKQIKDKIGIQCVAYDSSVQELMRGIRTHLDSLLGSAQKEGKLERMQLGLSHSLSRYKLKFSPDKVDTMIVQGISLLDELDKELNVYSMRLKEWYGWHFPELTKIVPDNLIYAKVALALGNRFQANERDLSEVVAEEVAQEIRDSARISMGTDIAEEDLLHINLLCHEIVETFAYRERLYAYIRNRMQAIAPNLTHLVGELVGARLISHAGSLMNLAKHPASTVQILGAEKALFRALKAKQNTPKYGLLYSAQLVGLAPHKFRGRIARVLAAKCAIACRVDALGDMDQVTIGEEARQTVEKRISQLDGKNLNTFRKQSSGVARESAVRGGRMPEVHKESNAYDEAADVQMQDDEPVKVSKKEKKSKKD</sequence>
<dbReference type="GO" id="GO:0032040">
    <property type="term" value="C:small-subunit processome"/>
    <property type="evidence" value="ECO:0007669"/>
    <property type="project" value="InterPro"/>
</dbReference>
<dbReference type="PROSITE" id="PS51358">
    <property type="entry name" value="NOP"/>
    <property type="match status" value="1"/>
</dbReference>
<dbReference type="PANTHER" id="PTHR10894:SF1">
    <property type="entry name" value="NUCLEOLAR PROTEIN 58"/>
    <property type="match status" value="1"/>
</dbReference>
<dbReference type="SMART" id="SM00931">
    <property type="entry name" value="NOSIC"/>
    <property type="match status" value="1"/>
</dbReference>
<dbReference type="Pfam" id="PF08156">
    <property type="entry name" value="NOP5NT"/>
    <property type="match status" value="1"/>
</dbReference>
<dbReference type="GO" id="GO:0042254">
    <property type="term" value="P:ribosome biogenesis"/>
    <property type="evidence" value="ECO:0007669"/>
    <property type="project" value="UniProtKB-KW"/>
</dbReference>
<dbReference type="InterPro" id="IPR045056">
    <property type="entry name" value="Nop56/Nop58"/>
</dbReference>
<dbReference type="InterPro" id="IPR012976">
    <property type="entry name" value="NOSIC"/>
</dbReference>
<evidence type="ECO:0000256" key="5">
    <source>
        <dbReference type="SAM" id="MobiDB-lite"/>
    </source>
</evidence>
<proteinExistence type="inferred from homology"/>
<reference evidence="7" key="1">
    <citation type="submission" date="2021-01" db="EMBL/GenBank/DDBJ databases">
        <authorList>
            <person name="Corre E."/>
            <person name="Pelletier E."/>
            <person name="Niang G."/>
            <person name="Scheremetjew M."/>
            <person name="Finn R."/>
            <person name="Kale V."/>
            <person name="Holt S."/>
            <person name="Cochrane G."/>
            <person name="Meng A."/>
            <person name="Brown T."/>
            <person name="Cohen L."/>
        </authorList>
    </citation>
    <scope>NUCLEOTIDE SEQUENCE</scope>
    <source>
        <strain evidence="7">WS</strain>
    </source>
</reference>
<dbReference type="EMBL" id="HBGD01009260">
    <property type="protein sequence ID" value="CAD9084374.1"/>
    <property type="molecule type" value="Transcribed_RNA"/>
</dbReference>
<dbReference type="InterPro" id="IPR042239">
    <property type="entry name" value="Nop_C"/>
</dbReference>
<feature type="region of interest" description="Disordered" evidence="5">
    <location>
        <begin position="411"/>
        <end position="462"/>
    </location>
</feature>
<dbReference type="InterPro" id="IPR002687">
    <property type="entry name" value="Nop_dom"/>
</dbReference>
<accession>A0A7S1KTK2</accession>
<dbReference type="Pfam" id="PF01798">
    <property type="entry name" value="Nop"/>
    <property type="match status" value="1"/>
</dbReference>
<keyword evidence="4" id="KW-0539">Nucleus</keyword>
<evidence type="ECO:0000256" key="1">
    <source>
        <dbReference type="ARBA" id="ARBA00004604"/>
    </source>
</evidence>
<name>A0A7S1KTK2_9EUKA</name>
<dbReference type="FunFam" id="1.10.246.90:FF:000005">
    <property type="entry name" value="Nucleolar protein 5, putative"/>
    <property type="match status" value="1"/>
</dbReference>
<dbReference type="FunFam" id="1.10.287.4070:FF:000001">
    <property type="entry name" value="Probable Nucleolar protein 58"/>
    <property type="match status" value="1"/>
</dbReference>
<gene>
    <name evidence="7" type="ORF">PCOS0759_LOCUS7628</name>
</gene>
<evidence type="ECO:0000256" key="3">
    <source>
        <dbReference type="ARBA" id="ARBA00022517"/>
    </source>
</evidence>
<evidence type="ECO:0000256" key="4">
    <source>
        <dbReference type="ARBA" id="ARBA00023242"/>
    </source>
</evidence>
<feature type="compositionally biased region" description="Basic and acidic residues" evidence="5">
    <location>
        <begin position="425"/>
        <end position="434"/>
    </location>
</feature>
<dbReference type="PANTHER" id="PTHR10894">
    <property type="entry name" value="NUCLEOLAR PROTEIN 5 NUCLEOLAR PROTEIN NOP5 NOP58"/>
    <property type="match status" value="1"/>
</dbReference>
<dbReference type="SUPFAM" id="SSF89124">
    <property type="entry name" value="Nop domain"/>
    <property type="match status" value="1"/>
</dbReference>
<comment type="similarity">
    <text evidence="2">Belongs to the NOP5/NOP56 family.</text>
</comment>
<comment type="subcellular location">
    <subcellularLocation>
        <location evidence="1">Nucleus</location>
        <location evidence="1">Nucleolus</location>
    </subcellularLocation>
</comment>